<feature type="domain" description="Glutamine amidotransferase" evidence="1">
    <location>
        <begin position="59"/>
        <end position="204"/>
    </location>
</feature>
<dbReference type="PANTHER" id="PTHR42695:SF5">
    <property type="entry name" value="GLUTAMINE AMIDOTRANSFERASE YLR126C-RELATED"/>
    <property type="match status" value="1"/>
</dbReference>
<protein>
    <submittedName>
        <fullName evidence="2">Type 1 glutamine amidotransferase</fullName>
    </submittedName>
</protein>
<dbReference type="EMBL" id="JACSQV010000002">
    <property type="protein sequence ID" value="MBD7917251.1"/>
    <property type="molecule type" value="Genomic_DNA"/>
</dbReference>
<dbReference type="Pfam" id="PF00117">
    <property type="entry name" value="GATase"/>
    <property type="match status" value="1"/>
</dbReference>
<gene>
    <name evidence="2" type="ORF">H9657_03030</name>
</gene>
<dbReference type="SUPFAM" id="SSF52317">
    <property type="entry name" value="Class I glutamine amidotransferase-like"/>
    <property type="match status" value="1"/>
</dbReference>
<sequence length="260" mass="26990">MTVPFSDHALDAADAGARPRVTVVQSSPDCGLDRFAEWWTGIDVHLVRADLGDALPGPTEVGDGLVVLGGPMSAHDDDAAPWLRPLRDLLAVVSATDVPALAICLGAQLLAVARGGRVELAAPPGCEAGVVDVRWRPEAAADPLVGALVRHAGAARTSPQPSMHGDAVVDLPRGAVWLASTAMYPFQAFRIGSAWGVQFHPEAGVATIRTWAEGNDAVDTEAVVAQMTARADELTVSGRAVADAFAGLVHERAAAHRVSV</sequence>
<evidence type="ECO:0000259" key="1">
    <source>
        <dbReference type="Pfam" id="PF00117"/>
    </source>
</evidence>
<evidence type="ECO:0000313" key="3">
    <source>
        <dbReference type="Proteomes" id="UP000604241"/>
    </source>
</evidence>
<evidence type="ECO:0000313" key="2">
    <source>
        <dbReference type="EMBL" id="MBD7917251.1"/>
    </source>
</evidence>
<dbReference type="CDD" id="cd01741">
    <property type="entry name" value="GATase1_1"/>
    <property type="match status" value="1"/>
</dbReference>
<dbReference type="InterPro" id="IPR044992">
    <property type="entry name" value="ChyE-like"/>
</dbReference>
<dbReference type="InterPro" id="IPR017926">
    <property type="entry name" value="GATASE"/>
</dbReference>
<accession>A0ABR8Q9Z9</accession>
<keyword evidence="2" id="KW-0315">Glutamine amidotransferase</keyword>
<dbReference type="PANTHER" id="PTHR42695">
    <property type="entry name" value="GLUTAMINE AMIDOTRANSFERASE YLR126C-RELATED"/>
    <property type="match status" value="1"/>
</dbReference>
<organism evidence="2 3">
    <name type="scientific">Cellulomonas avistercoris</name>
    <dbReference type="NCBI Taxonomy" id="2762242"/>
    <lineage>
        <taxon>Bacteria</taxon>
        <taxon>Bacillati</taxon>
        <taxon>Actinomycetota</taxon>
        <taxon>Actinomycetes</taxon>
        <taxon>Micrococcales</taxon>
        <taxon>Cellulomonadaceae</taxon>
        <taxon>Cellulomonas</taxon>
    </lineage>
</organism>
<keyword evidence="3" id="KW-1185">Reference proteome</keyword>
<dbReference type="Proteomes" id="UP000604241">
    <property type="component" value="Unassembled WGS sequence"/>
</dbReference>
<reference evidence="2 3" key="1">
    <citation type="submission" date="2020-08" db="EMBL/GenBank/DDBJ databases">
        <title>A Genomic Blueprint of the Chicken Gut Microbiome.</title>
        <authorList>
            <person name="Gilroy R."/>
            <person name="Ravi A."/>
            <person name="Getino M."/>
            <person name="Pursley I."/>
            <person name="Horton D.L."/>
            <person name="Alikhan N.-F."/>
            <person name="Baker D."/>
            <person name="Gharbi K."/>
            <person name="Hall N."/>
            <person name="Watson M."/>
            <person name="Adriaenssens E.M."/>
            <person name="Foster-Nyarko E."/>
            <person name="Jarju S."/>
            <person name="Secka A."/>
            <person name="Antonio M."/>
            <person name="Oren A."/>
            <person name="Chaudhuri R."/>
            <person name="La Ragione R.M."/>
            <person name="Hildebrand F."/>
            <person name="Pallen M.J."/>
        </authorList>
    </citation>
    <scope>NUCLEOTIDE SEQUENCE [LARGE SCALE GENOMIC DNA]</scope>
    <source>
        <strain evidence="2 3">Sa3CUA2</strain>
    </source>
</reference>
<proteinExistence type="predicted"/>
<comment type="caution">
    <text evidence="2">The sequence shown here is derived from an EMBL/GenBank/DDBJ whole genome shotgun (WGS) entry which is preliminary data.</text>
</comment>
<dbReference type="Gene3D" id="3.40.50.880">
    <property type="match status" value="1"/>
</dbReference>
<dbReference type="RefSeq" id="WP_191780222.1">
    <property type="nucleotide sequence ID" value="NZ_JACSQV010000002.1"/>
</dbReference>
<dbReference type="InterPro" id="IPR029062">
    <property type="entry name" value="Class_I_gatase-like"/>
</dbReference>
<dbReference type="PROSITE" id="PS51273">
    <property type="entry name" value="GATASE_TYPE_1"/>
    <property type="match status" value="1"/>
</dbReference>
<name>A0ABR8Q9Z9_9CELL</name>